<evidence type="ECO:0000313" key="2">
    <source>
        <dbReference type="Proteomes" id="UP000054524"/>
    </source>
</evidence>
<gene>
    <name evidence="1" type="ORF">NESG_02195</name>
</gene>
<organism evidence="1 2">
    <name type="scientific">Nematocida ausubeli (strain ATCC PRA-371 / ERTm2)</name>
    <name type="common">Nematode killer fungus</name>
    <dbReference type="NCBI Taxonomy" id="1913371"/>
    <lineage>
        <taxon>Eukaryota</taxon>
        <taxon>Fungi</taxon>
        <taxon>Fungi incertae sedis</taxon>
        <taxon>Microsporidia</taxon>
        <taxon>Nematocida</taxon>
    </lineage>
</organism>
<accession>A0A086IZV3</accession>
<protein>
    <submittedName>
        <fullName evidence="1">Uncharacterized protein</fullName>
    </submittedName>
</protein>
<sequence length="216" mass="25426">MFKRYKLKPKVIKPLAVRSRSIGVSKRITDEMVKILSMLRHSSSSVRMRGAREAEALECISEEMIREIMKMCKSEKKEVRALFYRITHKFLGKALPAELKSWEEYIMLYLETMLTCSVIDVRKDGLNMLDISMKYFPEKANEMKTELMAWLKNDERIMSLDPKYTKWTCDIIKRQKSLMALQKTKHPVATFDSKIYLLEDSVLINDLYKSTNYQSI</sequence>
<dbReference type="EMBL" id="AKIJ01000005">
    <property type="protein sequence ID" value="KFG25421.1"/>
    <property type="molecule type" value="Genomic_DNA"/>
</dbReference>
<dbReference type="GeneID" id="77677168"/>
<dbReference type="AlphaFoldDB" id="A0A086IZV3"/>
<name>A0A086IZV3_NEMA1</name>
<evidence type="ECO:0000313" key="1">
    <source>
        <dbReference type="EMBL" id="KFG25421.1"/>
    </source>
</evidence>
<comment type="caution">
    <text evidence="1">The sequence shown here is derived from an EMBL/GenBank/DDBJ whole genome shotgun (WGS) entry which is preliminary data.</text>
</comment>
<reference evidence="1 2" key="1">
    <citation type="journal article" date="2014" name="Genome Announc.">
        <title>Genome Sequence of the Microsporidian Species Nematocida sp1 Strain ERTm6 (ATCC PRA-372).</title>
        <authorList>
            <person name="Bakowski M.A."/>
            <person name="Priest M."/>
            <person name="Young S."/>
            <person name="Cuomo C.A."/>
            <person name="Troemel E.R."/>
        </authorList>
    </citation>
    <scope>NUCLEOTIDE SEQUENCE [LARGE SCALE GENOMIC DNA]</scope>
    <source>
        <strain evidence="1 2">ERTm6</strain>
    </source>
</reference>
<keyword evidence="2" id="KW-1185">Reference proteome</keyword>
<dbReference type="RefSeq" id="XP_052903976.1">
    <property type="nucleotide sequence ID" value="XM_053049805.1"/>
</dbReference>
<proteinExistence type="predicted"/>
<dbReference type="HOGENOM" id="CLU_1277931_0_0_1"/>
<dbReference type="Proteomes" id="UP000054524">
    <property type="component" value="Unassembled WGS sequence"/>
</dbReference>